<protein>
    <submittedName>
        <fullName evidence="1">Uncharacterized protein</fullName>
    </submittedName>
</protein>
<comment type="caution">
    <text evidence="1">The sequence shown here is derived from an EMBL/GenBank/DDBJ whole genome shotgun (WGS) entry which is preliminary data.</text>
</comment>
<evidence type="ECO:0000313" key="2">
    <source>
        <dbReference type="Proteomes" id="UP000823775"/>
    </source>
</evidence>
<dbReference type="Proteomes" id="UP000823775">
    <property type="component" value="Unassembled WGS sequence"/>
</dbReference>
<accession>A0ABS8SAE0</accession>
<organism evidence="1 2">
    <name type="scientific">Datura stramonium</name>
    <name type="common">Jimsonweed</name>
    <name type="synonym">Common thornapple</name>
    <dbReference type="NCBI Taxonomy" id="4076"/>
    <lineage>
        <taxon>Eukaryota</taxon>
        <taxon>Viridiplantae</taxon>
        <taxon>Streptophyta</taxon>
        <taxon>Embryophyta</taxon>
        <taxon>Tracheophyta</taxon>
        <taxon>Spermatophyta</taxon>
        <taxon>Magnoliopsida</taxon>
        <taxon>eudicotyledons</taxon>
        <taxon>Gunneridae</taxon>
        <taxon>Pentapetalae</taxon>
        <taxon>asterids</taxon>
        <taxon>lamiids</taxon>
        <taxon>Solanales</taxon>
        <taxon>Solanaceae</taxon>
        <taxon>Solanoideae</taxon>
        <taxon>Datureae</taxon>
        <taxon>Datura</taxon>
    </lineage>
</organism>
<evidence type="ECO:0000313" key="1">
    <source>
        <dbReference type="EMBL" id="MCD7455793.1"/>
    </source>
</evidence>
<feature type="non-terminal residue" evidence="1">
    <location>
        <position position="1"/>
    </location>
</feature>
<dbReference type="EMBL" id="JACEIK010000369">
    <property type="protein sequence ID" value="MCD7455793.1"/>
    <property type="molecule type" value="Genomic_DNA"/>
</dbReference>
<proteinExistence type="predicted"/>
<gene>
    <name evidence="1" type="ORF">HAX54_029647</name>
</gene>
<name>A0ABS8SAE0_DATST</name>
<keyword evidence="2" id="KW-1185">Reference proteome</keyword>
<sequence>DTMVRIFSFLESMSQEWAFFGTPSGSQVRGEAHILAQAEAHGVQGLGAQPVAATPHPEILHCSAYCN</sequence>
<reference evidence="1 2" key="1">
    <citation type="journal article" date="2021" name="BMC Genomics">
        <title>Datura genome reveals duplications of psychoactive alkaloid biosynthetic genes and high mutation rate following tissue culture.</title>
        <authorList>
            <person name="Rajewski A."/>
            <person name="Carter-House D."/>
            <person name="Stajich J."/>
            <person name="Litt A."/>
        </authorList>
    </citation>
    <scope>NUCLEOTIDE SEQUENCE [LARGE SCALE GENOMIC DNA]</scope>
    <source>
        <strain evidence="1">AR-01</strain>
    </source>
</reference>